<name>A0ABX0XD30_9BACT</name>
<gene>
    <name evidence="2" type="ORF">GGR27_002717</name>
</gene>
<feature type="signal peptide" evidence="1">
    <location>
        <begin position="1"/>
        <end position="23"/>
    </location>
</feature>
<accession>A0ABX0XD30</accession>
<dbReference type="Proteomes" id="UP000770785">
    <property type="component" value="Unassembled WGS sequence"/>
</dbReference>
<comment type="caution">
    <text evidence="2">The sequence shown here is derived from an EMBL/GenBank/DDBJ whole genome shotgun (WGS) entry which is preliminary data.</text>
</comment>
<evidence type="ECO:0000256" key="1">
    <source>
        <dbReference type="SAM" id="SignalP"/>
    </source>
</evidence>
<keyword evidence="3" id="KW-1185">Reference proteome</keyword>
<keyword evidence="1" id="KW-0732">Signal</keyword>
<evidence type="ECO:0000313" key="2">
    <source>
        <dbReference type="EMBL" id="NJC27204.1"/>
    </source>
</evidence>
<dbReference type="InterPro" id="IPR021889">
    <property type="entry name" value="DUF3500"/>
</dbReference>
<evidence type="ECO:0000313" key="3">
    <source>
        <dbReference type="Proteomes" id="UP000770785"/>
    </source>
</evidence>
<evidence type="ECO:0008006" key="4">
    <source>
        <dbReference type="Google" id="ProtNLM"/>
    </source>
</evidence>
<dbReference type="PANTHER" id="PTHR37489">
    <property type="entry name" value="DUF3500 DOMAIN-CONTAINING PROTEIN"/>
    <property type="match status" value="1"/>
</dbReference>
<feature type="chain" id="PRO_5046010817" description="DUF3500 domain-containing protein" evidence="1">
    <location>
        <begin position="24"/>
        <end position="344"/>
    </location>
</feature>
<dbReference type="EMBL" id="JAATJH010000004">
    <property type="protein sequence ID" value="NJC27204.1"/>
    <property type="molecule type" value="Genomic_DNA"/>
</dbReference>
<dbReference type="Pfam" id="PF12006">
    <property type="entry name" value="DUF3500"/>
    <property type="match status" value="1"/>
</dbReference>
<organism evidence="2 3">
    <name type="scientific">Neolewinella antarctica</name>
    <dbReference type="NCBI Taxonomy" id="442734"/>
    <lineage>
        <taxon>Bacteria</taxon>
        <taxon>Pseudomonadati</taxon>
        <taxon>Bacteroidota</taxon>
        <taxon>Saprospiria</taxon>
        <taxon>Saprospirales</taxon>
        <taxon>Lewinellaceae</taxon>
        <taxon>Neolewinella</taxon>
    </lineage>
</organism>
<proteinExistence type="predicted"/>
<protein>
    <recommendedName>
        <fullName evidence="4">DUF3500 domain-containing protein</fullName>
    </recommendedName>
</protein>
<sequence>MIRLVKMIFLVTLYLAGTGTVRAECSEAFTDTGFVASDSVVLAKFIDLHANVMAAGGPSFEYDDPERLNFKRWPETRKGTRITELTTEGRIKLHDVMNDLLSSSGYLKLLGITSNEDGPGRTDDLLGREAYWITFFGQPTENAPWGMRFEGHHVSLNFTFRGKYLLSNSPQMFGAYPAIMQHGKFSPYDSSDVYREGYQVLYEEDELFREFLRNAGPAVLEKSRLRDESRLVAEDNSIVEMDSILAELNRENFITVADFDEKLSEQVNSLIKVYFANFKFNQVRPEELDLPKIRFAHNASAELKKIYYRIFSEEFIIEFENRNNHIHYIFRDLRNDFGNQVDGD</sequence>
<dbReference type="PANTHER" id="PTHR37489:SF1">
    <property type="entry name" value="DUF3500 DOMAIN-CONTAINING PROTEIN"/>
    <property type="match status" value="1"/>
</dbReference>
<reference evidence="2 3" key="1">
    <citation type="submission" date="2020-03" db="EMBL/GenBank/DDBJ databases">
        <title>Genomic Encyclopedia of Type Strains, Phase IV (KMG-IV): sequencing the most valuable type-strain genomes for metagenomic binning, comparative biology and taxonomic classification.</title>
        <authorList>
            <person name="Goeker M."/>
        </authorList>
    </citation>
    <scope>NUCLEOTIDE SEQUENCE [LARGE SCALE GENOMIC DNA]</scope>
    <source>
        <strain evidence="2 3">DSM 105096</strain>
    </source>
</reference>
<dbReference type="RefSeq" id="WP_168038084.1">
    <property type="nucleotide sequence ID" value="NZ_JAATJH010000004.1"/>
</dbReference>